<evidence type="ECO:0000256" key="3">
    <source>
        <dbReference type="SAM" id="MobiDB-lite"/>
    </source>
</evidence>
<keyword evidence="6" id="KW-1185">Reference proteome</keyword>
<dbReference type="PROSITE" id="PS51774">
    <property type="entry name" value="NAB"/>
    <property type="match status" value="1"/>
</dbReference>
<name>A0ABR2BX52_9ROSI</name>
<dbReference type="Pfam" id="PF24918">
    <property type="entry name" value="NET2A_C"/>
    <property type="match status" value="1"/>
</dbReference>
<protein>
    <recommendedName>
        <fullName evidence="4">NAB domain-containing protein</fullName>
    </recommendedName>
</protein>
<dbReference type="PANTHER" id="PTHR31631:SF0">
    <property type="entry name" value="PROTEIN NETWORKED 2D"/>
    <property type="match status" value="1"/>
</dbReference>
<feature type="coiled-coil region" evidence="2">
    <location>
        <begin position="199"/>
        <end position="229"/>
    </location>
</feature>
<sequence length="1059" mass="118246">MLQRAASNAYSWWMASHIRTKQSKWMEQNLLDMEEKVSAVLKLIEEDGDSFIQKANMYYKKRPEIINFVEEFFRAYRALADRYDHLSTDLQNANNTIASICPDQVRGLDDDDDDFDFAPPRVQKMPSDNTDKVPKVPKLPVKELKFIANTKKKMQEKKAPKSTAHSVAKSGLTKEEGIGEIDRIQKRILALQTEKEFVKSSYESRLAKYREVENEIKEEQQKVNSLQDEFGEGKVIEDDVARNLMAATAFRSCKETLEKLKQIYERSTVEVEVEQKRITVARGRVDALKKVFLSSESVAEVTKIAQERAKKRKANVDNISNKPKVDTESEAGNGDSEADLADKVDVLVNMVTNLETTTSSQEALIQRLKSDNDELQGLIQSFEEGKANLVDGNRDLKMKMIQLELKWQGVQDLNHSIENQKSNLQSGFNDADSNLDELSQNIMPVENLETLKSSPVVLSKNETDKTKEKPKAKAGKEFLKPKAGKEFLKPKAGKEFLNPKVTTSPAEAESEKGSEEHVATNNAHASKELYSAPVSANANASKELYSAPVSANADASKELNSVAKSAVDGAGASKELNSVPKSANDGVADTSKELHSVPKSANDGVVDTLKELHSVPKSANDGVVDTLKELHSVPKSANDGVTDASKELHSIPKSANDGVTDASKELHSIPKSANEGDGSPRVSETSDHLIAMAKVVGQASSLIANKVSKSDSKEHELAALSLTLEETKKKLMEVETNHQNELFEITLQLKELKNLNDKKDELIRSLRMKLSQGRPNDEGTDEFLESSEKLQEPKTETTEAPQPVEKEERDWLPKPVNEPEPTSAIEEKFRTDIDELLEENLDFWYRFSSTLCEIQKYQTGVKDLEAEVLKLEERQKSEGSSTSKYSAKSDVRPLYKHLREMQTELSLWIEKSMSLKEELKSRSASLCEIQEEITKALKASAEDEEFRFTSFQAAKFQGEILNMKQENNRVGDELQAGLEMATSLQRDAERALTKLSNDWGLSGSRNRQGGPAEVRSNVPLRSFIFGVKKKPRSSIFSVVQPALQRKQNKPGTSSCMVRL</sequence>
<dbReference type="Pfam" id="PF07765">
    <property type="entry name" value="KIP1"/>
    <property type="match status" value="1"/>
</dbReference>
<dbReference type="InterPro" id="IPR011684">
    <property type="entry name" value="NAB"/>
</dbReference>
<feature type="compositionally biased region" description="Basic and acidic residues" evidence="3">
    <location>
        <begin position="461"/>
        <end position="494"/>
    </location>
</feature>
<organism evidence="5 6">
    <name type="scientific">Hibiscus sabdariffa</name>
    <name type="common">roselle</name>
    <dbReference type="NCBI Taxonomy" id="183260"/>
    <lineage>
        <taxon>Eukaryota</taxon>
        <taxon>Viridiplantae</taxon>
        <taxon>Streptophyta</taxon>
        <taxon>Embryophyta</taxon>
        <taxon>Tracheophyta</taxon>
        <taxon>Spermatophyta</taxon>
        <taxon>Magnoliopsida</taxon>
        <taxon>eudicotyledons</taxon>
        <taxon>Gunneridae</taxon>
        <taxon>Pentapetalae</taxon>
        <taxon>rosids</taxon>
        <taxon>malvids</taxon>
        <taxon>Malvales</taxon>
        <taxon>Malvaceae</taxon>
        <taxon>Malvoideae</taxon>
        <taxon>Hibiscus</taxon>
    </lineage>
</organism>
<dbReference type="Pfam" id="PF25014">
    <property type="entry name" value="NET2A"/>
    <property type="match status" value="1"/>
</dbReference>
<feature type="compositionally biased region" description="Basic and acidic residues" evidence="3">
    <location>
        <begin position="786"/>
        <end position="797"/>
    </location>
</feature>
<dbReference type="InterPro" id="IPR056889">
    <property type="entry name" value="NET2A-D/KIP1-like_C"/>
</dbReference>
<comment type="caution">
    <text evidence="5">The sequence shown here is derived from an EMBL/GenBank/DDBJ whole genome shotgun (WGS) entry which is preliminary data.</text>
</comment>
<proteinExistence type="predicted"/>
<evidence type="ECO:0000256" key="1">
    <source>
        <dbReference type="ARBA" id="ARBA00023054"/>
    </source>
</evidence>
<evidence type="ECO:0000259" key="4">
    <source>
        <dbReference type="PROSITE" id="PS51774"/>
    </source>
</evidence>
<evidence type="ECO:0000313" key="5">
    <source>
        <dbReference type="EMBL" id="KAK8511632.1"/>
    </source>
</evidence>
<reference evidence="5 6" key="1">
    <citation type="journal article" date="2024" name="G3 (Bethesda)">
        <title>Genome assembly of Hibiscus sabdariffa L. provides insights into metabolisms of medicinal natural products.</title>
        <authorList>
            <person name="Kim T."/>
        </authorList>
    </citation>
    <scope>NUCLEOTIDE SEQUENCE [LARGE SCALE GENOMIC DNA]</scope>
    <source>
        <strain evidence="5">TK-2024</strain>
        <tissue evidence="5">Old leaves</tissue>
    </source>
</reference>
<dbReference type="PANTHER" id="PTHR31631">
    <property type="entry name" value="PROTEIN NETWORKED 2D"/>
    <property type="match status" value="1"/>
</dbReference>
<dbReference type="InterPro" id="IPR056888">
    <property type="entry name" value="NET2A-D/KIP1-like_dom"/>
</dbReference>
<evidence type="ECO:0000256" key="2">
    <source>
        <dbReference type="SAM" id="Coils"/>
    </source>
</evidence>
<evidence type="ECO:0000313" key="6">
    <source>
        <dbReference type="Proteomes" id="UP001472677"/>
    </source>
</evidence>
<feature type="region of interest" description="Disordered" evidence="3">
    <location>
        <begin position="548"/>
        <end position="685"/>
    </location>
</feature>
<feature type="compositionally biased region" description="Basic and acidic residues" evidence="3">
    <location>
        <begin position="509"/>
        <end position="518"/>
    </location>
</feature>
<feature type="region of interest" description="Disordered" evidence="3">
    <location>
        <begin position="458"/>
        <end position="526"/>
    </location>
</feature>
<feature type="region of interest" description="Disordered" evidence="3">
    <location>
        <begin position="770"/>
        <end position="822"/>
    </location>
</feature>
<gene>
    <name evidence="5" type="ORF">V6N12_038233</name>
</gene>
<keyword evidence="1 2" id="KW-0175">Coiled coil</keyword>
<feature type="domain" description="NAB" evidence="4">
    <location>
        <begin position="10"/>
        <end position="90"/>
    </location>
</feature>
<accession>A0ABR2BX52</accession>
<feature type="region of interest" description="Disordered" evidence="3">
    <location>
        <begin position="310"/>
        <end position="337"/>
    </location>
</feature>
<dbReference type="Proteomes" id="UP001472677">
    <property type="component" value="Unassembled WGS sequence"/>
</dbReference>
<dbReference type="EMBL" id="JBBPBM010000078">
    <property type="protein sequence ID" value="KAK8511632.1"/>
    <property type="molecule type" value="Genomic_DNA"/>
</dbReference>